<feature type="transmembrane region" description="Helical" evidence="25">
    <location>
        <begin position="408"/>
        <end position="426"/>
    </location>
</feature>
<feature type="domain" description="Amino acid permease/ SLC12A" evidence="26">
    <location>
        <begin position="232"/>
        <end position="666"/>
    </location>
</feature>
<feature type="non-terminal residue" evidence="28">
    <location>
        <position position="1"/>
    </location>
</feature>
<keyword evidence="2" id="KW-0813">Transport</keyword>
<dbReference type="GO" id="GO:1990573">
    <property type="term" value="P:potassium ion import across plasma membrane"/>
    <property type="evidence" value="ECO:0007669"/>
    <property type="project" value="TreeGrafter"/>
</dbReference>
<keyword evidence="3" id="KW-1003">Cell membrane</keyword>
<evidence type="ECO:0000256" key="15">
    <source>
        <dbReference type="ARBA" id="ARBA00023180"/>
    </source>
</evidence>
<evidence type="ECO:0000256" key="8">
    <source>
        <dbReference type="ARBA" id="ARBA00022843"/>
    </source>
</evidence>
<evidence type="ECO:0000256" key="22">
    <source>
        <dbReference type="ARBA" id="ARBA00076232"/>
    </source>
</evidence>
<dbReference type="GO" id="GO:0005524">
    <property type="term" value="F:ATP binding"/>
    <property type="evidence" value="ECO:0007669"/>
    <property type="project" value="UniProtKB-KW"/>
</dbReference>
<keyword evidence="14" id="KW-1015">Disulfide bond</keyword>
<evidence type="ECO:0000256" key="4">
    <source>
        <dbReference type="ARBA" id="ARBA00022553"/>
    </source>
</evidence>
<dbReference type="AlphaFoldDB" id="A0A0V0ZZ48"/>
<comment type="caution">
    <text evidence="28">The sequence shown here is derived from an EMBL/GenBank/DDBJ whole genome shotgun (WGS) entry which is preliminary data.</text>
</comment>
<feature type="transmembrane region" description="Helical" evidence="25">
    <location>
        <begin position="152"/>
        <end position="172"/>
    </location>
</feature>
<evidence type="ECO:0000256" key="9">
    <source>
        <dbReference type="ARBA" id="ARBA00022847"/>
    </source>
</evidence>
<comment type="catalytic activity">
    <reaction evidence="18">
        <text>chloride(out) + Na(+)(out) = chloride(in) + Na(+)(in)</text>
        <dbReference type="Rhea" id="RHEA:73887"/>
        <dbReference type="ChEBI" id="CHEBI:17996"/>
        <dbReference type="ChEBI" id="CHEBI:29101"/>
    </reaction>
</comment>
<evidence type="ECO:0000256" key="3">
    <source>
        <dbReference type="ARBA" id="ARBA00022475"/>
    </source>
</evidence>
<dbReference type="EMBL" id="JYDQ01000059">
    <property type="protein sequence ID" value="KRY17596.1"/>
    <property type="molecule type" value="Genomic_DNA"/>
</dbReference>
<evidence type="ECO:0000256" key="2">
    <source>
        <dbReference type="ARBA" id="ARBA00022448"/>
    </source>
</evidence>
<evidence type="ECO:0000313" key="28">
    <source>
        <dbReference type="EMBL" id="KRY17596.1"/>
    </source>
</evidence>
<feature type="transmembrane region" description="Helical" evidence="25">
    <location>
        <begin position="555"/>
        <end position="572"/>
    </location>
</feature>
<evidence type="ECO:0000313" key="29">
    <source>
        <dbReference type="Proteomes" id="UP000054783"/>
    </source>
</evidence>
<dbReference type="InterPro" id="IPR004842">
    <property type="entry name" value="SLC12A_fam"/>
</dbReference>
<comment type="function">
    <text evidence="19">Electroneutral sodium and chloride ion cotransporter, which acts as a key mediator of sodium and chloride reabsorption in kidney distal convoluted tubules. Also acts as a receptor for the pro-inflammatory cytokine IL18, thereby contributing to IL18-induced cytokine production, including IFNG, IL6, IL18 and CCL2. May act either independently of IL18R1, or in a complex with IL18R1.</text>
</comment>
<feature type="region of interest" description="Disordered" evidence="24">
    <location>
        <begin position="29"/>
        <end position="91"/>
    </location>
</feature>
<evidence type="ECO:0000256" key="16">
    <source>
        <dbReference type="ARBA" id="ARBA00023201"/>
    </source>
</evidence>
<dbReference type="OrthoDB" id="2020542at2759"/>
<dbReference type="GO" id="GO:0006884">
    <property type="term" value="P:cell volume homeostasis"/>
    <property type="evidence" value="ECO:0007669"/>
    <property type="project" value="TreeGrafter"/>
</dbReference>
<gene>
    <name evidence="28" type="primary">Slc12a2</name>
    <name evidence="28" type="ORF">T12_11774</name>
</gene>
<evidence type="ECO:0000256" key="12">
    <source>
        <dbReference type="ARBA" id="ARBA00023065"/>
    </source>
</evidence>
<keyword evidence="11" id="KW-0915">Sodium</keyword>
<comment type="subcellular location">
    <subcellularLocation>
        <location evidence="1">Apical cell membrane</location>
        <topology evidence="1">Multi-pass membrane protein</topology>
    </subcellularLocation>
</comment>
<keyword evidence="12" id="KW-0406">Ion transport</keyword>
<feature type="transmembrane region" description="Helical" evidence="25">
    <location>
        <begin position="374"/>
        <end position="396"/>
    </location>
</feature>
<evidence type="ECO:0000259" key="27">
    <source>
        <dbReference type="Pfam" id="PF03522"/>
    </source>
</evidence>
<evidence type="ECO:0000256" key="11">
    <source>
        <dbReference type="ARBA" id="ARBA00023053"/>
    </source>
</evidence>
<evidence type="ECO:0000256" key="19">
    <source>
        <dbReference type="ARBA" id="ARBA00056815"/>
    </source>
</evidence>
<evidence type="ECO:0000256" key="7">
    <source>
        <dbReference type="ARBA" id="ARBA00022840"/>
    </source>
</evidence>
<dbReference type="Pfam" id="PF00324">
    <property type="entry name" value="AA_permease"/>
    <property type="match status" value="1"/>
</dbReference>
<evidence type="ECO:0000256" key="13">
    <source>
        <dbReference type="ARBA" id="ARBA00023136"/>
    </source>
</evidence>
<keyword evidence="6" id="KW-0547">Nucleotide-binding</keyword>
<organism evidence="28 29">
    <name type="scientific">Trichinella patagoniensis</name>
    <dbReference type="NCBI Taxonomy" id="990121"/>
    <lineage>
        <taxon>Eukaryota</taxon>
        <taxon>Metazoa</taxon>
        <taxon>Ecdysozoa</taxon>
        <taxon>Nematoda</taxon>
        <taxon>Enoplea</taxon>
        <taxon>Dorylaimia</taxon>
        <taxon>Trichinellida</taxon>
        <taxon>Trichinellidae</taxon>
        <taxon>Trichinella</taxon>
    </lineage>
</organism>
<accession>A0A0V0ZZ48</accession>
<feature type="transmembrane region" description="Helical" evidence="25">
    <location>
        <begin position="323"/>
        <end position="342"/>
    </location>
</feature>
<feature type="transmembrane region" description="Helical" evidence="25">
    <location>
        <begin position="528"/>
        <end position="549"/>
    </location>
</feature>
<evidence type="ECO:0000256" key="1">
    <source>
        <dbReference type="ARBA" id="ARBA00004424"/>
    </source>
</evidence>
<evidence type="ECO:0000256" key="24">
    <source>
        <dbReference type="SAM" id="MobiDB-lite"/>
    </source>
</evidence>
<proteinExistence type="predicted"/>
<keyword evidence="9" id="KW-0769">Symport</keyword>
<dbReference type="STRING" id="990121.A0A0V0ZZ48"/>
<keyword evidence="8" id="KW-0832">Ubl conjugation</keyword>
<keyword evidence="13 25" id="KW-0472">Membrane</keyword>
<dbReference type="GO" id="GO:0055078">
    <property type="term" value="P:sodium ion homeostasis"/>
    <property type="evidence" value="ECO:0007669"/>
    <property type="project" value="TreeGrafter"/>
</dbReference>
<evidence type="ECO:0000256" key="18">
    <source>
        <dbReference type="ARBA" id="ARBA00050884"/>
    </source>
</evidence>
<dbReference type="InterPro" id="IPR004841">
    <property type="entry name" value="AA-permease/SLC12A_dom"/>
</dbReference>
<protein>
    <recommendedName>
        <fullName evidence="21">Solute carrier family 12 member 3</fullName>
    </recommendedName>
    <alternativeName>
        <fullName evidence="22">Na-Cl symporter</fullName>
    </alternativeName>
    <alternativeName>
        <fullName evidence="23">Thiazide-sensitive sodium-chloride cotransporter</fullName>
    </alternativeName>
</protein>
<keyword evidence="4" id="KW-0597">Phosphoprotein</keyword>
<evidence type="ECO:0000256" key="10">
    <source>
        <dbReference type="ARBA" id="ARBA00022989"/>
    </source>
</evidence>
<evidence type="ECO:0000256" key="21">
    <source>
        <dbReference type="ARBA" id="ARBA00073714"/>
    </source>
</evidence>
<dbReference type="FunFam" id="1.20.1740.10:FF:000018">
    <property type="entry name" value="solute carrier family 12 member 3 isoform X2"/>
    <property type="match status" value="1"/>
</dbReference>
<evidence type="ECO:0000256" key="25">
    <source>
        <dbReference type="SAM" id="Phobius"/>
    </source>
</evidence>
<evidence type="ECO:0000259" key="26">
    <source>
        <dbReference type="Pfam" id="PF00324"/>
    </source>
</evidence>
<feature type="transmembrane region" description="Helical" evidence="25">
    <location>
        <begin position="184"/>
        <end position="205"/>
    </location>
</feature>
<evidence type="ECO:0000256" key="17">
    <source>
        <dbReference type="ARBA" id="ARBA00023214"/>
    </source>
</evidence>
<feature type="transmembrane region" description="Helical" evidence="25">
    <location>
        <begin position="607"/>
        <end position="624"/>
    </location>
</feature>
<dbReference type="Proteomes" id="UP000054783">
    <property type="component" value="Unassembled WGS sequence"/>
</dbReference>
<dbReference type="PANTHER" id="PTHR11827:SF103">
    <property type="entry name" value="SODIUM CHLORIDE COTRANSPORTER 69, ISOFORM E"/>
    <property type="match status" value="1"/>
</dbReference>
<comment type="subunit">
    <text evidence="20">Homodimer; adopts a domain-swap conformation at the scissor helices connecting the transmembrane domain and C-terminal domain. Interacts with KLHL3. Interacts with IL18R1; this interaction is increased by IL18 treatment.</text>
</comment>
<evidence type="ECO:0000256" key="14">
    <source>
        <dbReference type="ARBA" id="ARBA00023157"/>
    </source>
</evidence>
<dbReference type="Gene3D" id="1.20.1740.10">
    <property type="entry name" value="Amino acid/polyamine transporter I"/>
    <property type="match status" value="1"/>
</dbReference>
<dbReference type="InterPro" id="IPR018491">
    <property type="entry name" value="SLC12_C"/>
</dbReference>
<dbReference type="GO" id="GO:0055064">
    <property type="term" value="P:chloride ion homeostasis"/>
    <property type="evidence" value="ECO:0007669"/>
    <property type="project" value="TreeGrafter"/>
</dbReference>
<dbReference type="PANTHER" id="PTHR11827">
    <property type="entry name" value="SOLUTE CARRIER FAMILY 12, CATION COTRANSPORTERS"/>
    <property type="match status" value="1"/>
</dbReference>
<feature type="domain" description="SLC12A transporter C-terminal" evidence="27">
    <location>
        <begin position="675"/>
        <end position="1166"/>
    </location>
</feature>
<keyword evidence="15" id="KW-0325">Glycoprotein</keyword>
<keyword evidence="10 25" id="KW-1133">Transmembrane helix</keyword>
<feature type="compositionally biased region" description="Polar residues" evidence="24">
    <location>
        <begin position="29"/>
        <end position="42"/>
    </location>
</feature>
<name>A0A0V0ZZ48_9BILA</name>
<keyword evidence="5 25" id="KW-0812">Transmembrane</keyword>
<reference evidence="28 29" key="1">
    <citation type="submission" date="2015-01" db="EMBL/GenBank/DDBJ databases">
        <title>Evolution of Trichinella species and genotypes.</title>
        <authorList>
            <person name="Korhonen P.K."/>
            <person name="Edoardo P."/>
            <person name="Giuseppe L.R."/>
            <person name="Gasser R.B."/>
        </authorList>
    </citation>
    <scope>NUCLEOTIDE SEQUENCE [LARGE SCALE GENOMIC DNA]</scope>
    <source>
        <strain evidence="28">ISS2496</strain>
    </source>
</reference>
<keyword evidence="7" id="KW-0067">ATP-binding</keyword>
<keyword evidence="16" id="KW-0739">Sodium transport</keyword>
<feature type="transmembrane region" description="Helical" evidence="25">
    <location>
        <begin position="254"/>
        <end position="278"/>
    </location>
</feature>
<dbReference type="GO" id="GO:0008511">
    <property type="term" value="F:sodium:potassium:chloride symporter activity"/>
    <property type="evidence" value="ECO:0007669"/>
    <property type="project" value="TreeGrafter"/>
</dbReference>
<evidence type="ECO:0000256" key="20">
    <source>
        <dbReference type="ARBA" id="ARBA00063035"/>
    </source>
</evidence>
<evidence type="ECO:0000256" key="6">
    <source>
        <dbReference type="ARBA" id="ARBA00022741"/>
    </source>
</evidence>
<evidence type="ECO:0000256" key="5">
    <source>
        <dbReference type="ARBA" id="ARBA00022692"/>
    </source>
</evidence>
<dbReference type="GO" id="GO:0016324">
    <property type="term" value="C:apical plasma membrane"/>
    <property type="evidence" value="ECO:0007669"/>
    <property type="project" value="UniProtKB-SubCell"/>
</dbReference>
<sequence>LLVCLLENHLSSTSTSLIRKKRKILNQFSMQNESGKENTASGMVSKEAELQTSSEAKSTSAELQKSSGTNSDSENEQIPANNRNLPATEPVPHLQNYADKDVHHFTNSNLKKRPSLSQLHSDSVIYLDNIIDRKQEVPHLDGKQTKKVQQKLGWIEGVLIRSSLSVFGVIFYLRLTWIGAQAGIALGSIIIVLSSLIGLLTALSLSALCTNGRVQSGKFRKSTKNACILKNLIISGGVYYIVSRTLGPEFGGSIGIIFCLANVTATAITITGFAETVVSLMGRFHTQLIDGEIMDIRIIGWITGCVLLMIVFTGVNFEAKAQIVLMVVLVASVLNYYIGTFIPISEEQMARGVTGYDRNTLKSNFFPDWRGEDFFSILAIYFPAVAGFMAGANISGDLKHPESAIPKGTLWSMLITGGIYLSVLWVTGSTVLRDASGSIEDLRDGTLTDCAANFTCLYGTQNSYEVLELEGAWGPLVTAGIFAASLSSALGAMISGPKLFQAVAKDKLFPKIEFFAEGHGRNKEPRRAIVLLFVISMAIIGIGQINIIAPIISNFFMATYALINYACFDASFAKAPGFRPSFTFYNKWMSLIGALICFGFMFLINWWAALITTAFAIMLYVYLLRRKPDVNWGSSLEANSYLSALRRMLKLQFTRDHIKTYRPQILLLCGSPVRRPELIDFVSNITKNTSLLICGHVILGSPSEKVLEVVDRYNKHMIVWLKSRRIYGFYSPVIAPNLSEGAHYLLQTAGMSYLKPNILFLGYKNNWIESNAKEISEYFQLIHFAFDYDKALIILRLPKGFDISSLLNQETVNDSISDNVTAHGAHNVRCKYVRSDGSSIIVSPLRMTASMDSVFTDTVSINFGAYDNPRFHDSRLDVNSEKGIIDGNPSFDLNDSECIMHDRRYNSMRTNINDSEVDSSIDAASIRDLNFEIVTSNTHEALKGRKKSTIISKVMKGDKWKKTLAGGQQLNVFKNRIKKAVIDVWWLCDDGGLTILIPHLLTLERSYLEEAKLRVFTVATDSEKFEEQKKELSNLLDSFRIDVKDVTVIPDISQQPKESTLNEFNQLISKFKVADRNSGQLEEELLAVATDDAELSMLKYKTYQTLRIREELLENSKNANLVVITLPVPRRNGVSAALYLSWLEMLSRDLPPTLLIRGNQKAVLTCEN</sequence>
<keyword evidence="17" id="KW-0868">Chloride</keyword>
<keyword evidence="29" id="KW-1185">Reference proteome</keyword>
<feature type="transmembrane region" description="Helical" evidence="25">
    <location>
        <begin position="298"/>
        <end position="317"/>
    </location>
</feature>
<feature type="compositionally biased region" description="Polar residues" evidence="24">
    <location>
        <begin position="50"/>
        <end position="85"/>
    </location>
</feature>
<dbReference type="GO" id="GO:0055075">
    <property type="term" value="P:potassium ion homeostasis"/>
    <property type="evidence" value="ECO:0007669"/>
    <property type="project" value="TreeGrafter"/>
</dbReference>
<evidence type="ECO:0000256" key="23">
    <source>
        <dbReference type="ARBA" id="ARBA00077939"/>
    </source>
</evidence>
<dbReference type="Pfam" id="PF03522">
    <property type="entry name" value="SLC12"/>
    <property type="match status" value="1"/>
</dbReference>